<feature type="transmembrane region" description="Helical" evidence="3">
    <location>
        <begin position="31"/>
        <end position="55"/>
    </location>
</feature>
<dbReference type="SUPFAM" id="SSF55785">
    <property type="entry name" value="PYP-like sensor domain (PAS domain)"/>
    <property type="match status" value="1"/>
</dbReference>
<dbReference type="SMART" id="SM00091">
    <property type="entry name" value="PAS"/>
    <property type="match status" value="1"/>
</dbReference>
<protein>
    <recommendedName>
        <fullName evidence="1">diguanylate cyclase</fullName>
        <ecNumber evidence="1">2.7.7.65</ecNumber>
    </recommendedName>
</protein>
<dbReference type="PROSITE" id="PS50112">
    <property type="entry name" value="PAS"/>
    <property type="match status" value="1"/>
</dbReference>
<evidence type="ECO:0000259" key="6">
    <source>
        <dbReference type="PROSITE" id="PS50887"/>
    </source>
</evidence>
<keyword evidence="3" id="KW-1133">Transmembrane helix</keyword>
<keyword evidence="3" id="KW-0472">Membrane</keyword>
<keyword evidence="7" id="KW-0548">Nucleotidyltransferase</keyword>
<dbReference type="Gene3D" id="3.30.70.270">
    <property type="match status" value="1"/>
</dbReference>
<dbReference type="SMART" id="SM00267">
    <property type="entry name" value="GGDEF"/>
    <property type="match status" value="1"/>
</dbReference>
<dbReference type="CDD" id="cd00130">
    <property type="entry name" value="PAS"/>
    <property type="match status" value="1"/>
</dbReference>
<evidence type="ECO:0000256" key="3">
    <source>
        <dbReference type="SAM" id="Phobius"/>
    </source>
</evidence>
<keyword evidence="3" id="KW-0812">Transmembrane</keyword>
<dbReference type="Pfam" id="PF00990">
    <property type="entry name" value="GGDEF"/>
    <property type="match status" value="1"/>
</dbReference>
<dbReference type="InterPro" id="IPR000014">
    <property type="entry name" value="PAS"/>
</dbReference>
<dbReference type="PROSITE" id="PS50113">
    <property type="entry name" value="PAC"/>
    <property type="match status" value="1"/>
</dbReference>
<reference evidence="7 8" key="1">
    <citation type="submission" date="2019-02" db="EMBL/GenBank/DDBJ databases">
        <title>Deep-cultivation of Planctomycetes and their phenomic and genomic characterization uncovers novel biology.</title>
        <authorList>
            <person name="Wiegand S."/>
            <person name="Jogler M."/>
            <person name="Boedeker C."/>
            <person name="Pinto D."/>
            <person name="Vollmers J."/>
            <person name="Rivas-Marin E."/>
            <person name="Kohn T."/>
            <person name="Peeters S.H."/>
            <person name="Heuer A."/>
            <person name="Rast P."/>
            <person name="Oberbeckmann S."/>
            <person name="Bunk B."/>
            <person name="Jeske O."/>
            <person name="Meyerdierks A."/>
            <person name="Storesund J.E."/>
            <person name="Kallscheuer N."/>
            <person name="Luecker S."/>
            <person name="Lage O.M."/>
            <person name="Pohl T."/>
            <person name="Merkel B.J."/>
            <person name="Hornburger P."/>
            <person name="Mueller R.-W."/>
            <person name="Bruemmer F."/>
            <person name="Labrenz M."/>
            <person name="Spormann A.M."/>
            <person name="Op Den Camp H."/>
            <person name="Overmann J."/>
            <person name="Amann R."/>
            <person name="Jetten M.S.M."/>
            <person name="Mascher T."/>
            <person name="Medema M.H."/>
            <person name="Devos D.P."/>
            <person name="Kaster A.-K."/>
            <person name="Ovreas L."/>
            <person name="Rohde M."/>
            <person name="Galperin M.Y."/>
            <person name="Jogler C."/>
        </authorList>
    </citation>
    <scope>NUCLEOTIDE SEQUENCE [LARGE SCALE GENOMIC DNA]</scope>
    <source>
        <strain evidence="7 8">Pla22</strain>
    </source>
</reference>
<feature type="domain" description="GGDEF" evidence="6">
    <location>
        <begin position="279"/>
        <end position="411"/>
    </location>
</feature>
<dbReference type="NCBIfam" id="TIGR00254">
    <property type="entry name" value="GGDEF"/>
    <property type="match status" value="1"/>
</dbReference>
<sequence length="429" mass="48136">MPFSKPCSDACDDTVADINAEPKKSPPELRFAPLGGAAHFAVTLLVVNAMAWTFVFNPSGAIDGGALAMGTSVIILALLAHQAICRREGSGFHKNAALSGQLEAILDQMPDGLLITDQHDRIVIANDAFLRSIGMTKEDLIGRRASSLSWVHGAARETRDLPWVQASRQSTSRDQQLMRYRLPGGEERYFSINSSPVKSDDDDQQGALMTFRDVTQIENHRAELEQMLVMLRSSREEIRTKNHELRVLADIDSLTGCLNRRAFFEEFRRAWEAAQERQHPLSCLMLDVDHFKQVNDVYGHQWGDEILQLVSTILQNQFPEPSLIGRYGGEEFCVMMPGISLADAMQMCEQTRVCIASHRFWDLPELNISASFGLATLNPGVSRVEDLIRQADECLYMAKENGRNRVVSRLEYRRLAEDQADKLDPTSVR</sequence>
<dbReference type="InterPro" id="IPR050469">
    <property type="entry name" value="Diguanylate_Cyclase"/>
</dbReference>
<dbReference type="FunFam" id="3.30.70.270:FF:000001">
    <property type="entry name" value="Diguanylate cyclase domain protein"/>
    <property type="match status" value="1"/>
</dbReference>
<dbReference type="GO" id="GO:1902201">
    <property type="term" value="P:negative regulation of bacterial-type flagellum-dependent cell motility"/>
    <property type="evidence" value="ECO:0007669"/>
    <property type="project" value="TreeGrafter"/>
</dbReference>
<comment type="catalytic activity">
    <reaction evidence="2">
        <text>2 GTP = 3',3'-c-di-GMP + 2 diphosphate</text>
        <dbReference type="Rhea" id="RHEA:24898"/>
        <dbReference type="ChEBI" id="CHEBI:33019"/>
        <dbReference type="ChEBI" id="CHEBI:37565"/>
        <dbReference type="ChEBI" id="CHEBI:58805"/>
        <dbReference type="EC" id="2.7.7.65"/>
    </reaction>
</comment>
<name>A0A5C5WVR1_9BACT</name>
<dbReference type="NCBIfam" id="TIGR00229">
    <property type="entry name" value="sensory_box"/>
    <property type="match status" value="1"/>
</dbReference>
<feature type="transmembrane region" description="Helical" evidence="3">
    <location>
        <begin position="61"/>
        <end position="80"/>
    </location>
</feature>
<comment type="caution">
    <text evidence="7">The sequence shown here is derived from an EMBL/GenBank/DDBJ whole genome shotgun (WGS) entry which is preliminary data.</text>
</comment>
<evidence type="ECO:0000313" key="7">
    <source>
        <dbReference type="EMBL" id="TWT53932.1"/>
    </source>
</evidence>
<evidence type="ECO:0000259" key="4">
    <source>
        <dbReference type="PROSITE" id="PS50112"/>
    </source>
</evidence>
<dbReference type="InterPro" id="IPR000160">
    <property type="entry name" value="GGDEF_dom"/>
</dbReference>
<dbReference type="OrthoDB" id="9759601at2"/>
<evidence type="ECO:0000256" key="2">
    <source>
        <dbReference type="ARBA" id="ARBA00034247"/>
    </source>
</evidence>
<dbReference type="AlphaFoldDB" id="A0A5C5WVR1"/>
<dbReference type="InterPro" id="IPR035965">
    <property type="entry name" value="PAS-like_dom_sf"/>
</dbReference>
<dbReference type="Proteomes" id="UP000316598">
    <property type="component" value="Unassembled WGS sequence"/>
</dbReference>
<dbReference type="SUPFAM" id="SSF55073">
    <property type="entry name" value="Nucleotide cyclase"/>
    <property type="match status" value="1"/>
</dbReference>
<organism evidence="7 8">
    <name type="scientific">Rubripirellula amarantea</name>
    <dbReference type="NCBI Taxonomy" id="2527999"/>
    <lineage>
        <taxon>Bacteria</taxon>
        <taxon>Pseudomonadati</taxon>
        <taxon>Planctomycetota</taxon>
        <taxon>Planctomycetia</taxon>
        <taxon>Pirellulales</taxon>
        <taxon>Pirellulaceae</taxon>
        <taxon>Rubripirellula</taxon>
    </lineage>
</organism>
<dbReference type="GO" id="GO:0043709">
    <property type="term" value="P:cell adhesion involved in single-species biofilm formation"/>
    <property type="evidence" value="ECO:0007669"/>
    <property type="project" value="TreeGrafter"/>
</dbReference>
<evidence type="ECO:0000259" key="5">
    <source>
        <dbReference type="PROSITE" id="PS50113"/>
    </source>
</evidence>
<evidence type="ECO:0000256" key="1">
    <source>
        <dbReference type="ARBA" id="ARBA00012528"/>
    </source>
</evidence>
<feature type="domain" description="PAC" evidence="5">
    <location>
        <begin position="171"/>
        <end position="226"/>
    </location>
</feature>
<dbReference type="InterPro" id="IPR043128">
    <property type="entry name" value="Rev_trsase/Diguanyl_cyclase"/>
</dbReference>
<keyword evidence="8" id="KW-1185">Reference proteome</keyword>
<dbReference type="Gene3D" id="3.30.450.20">
    <property type="entry name" value="PAS domain"/>
    <property type="match status" value="1"/>
</dbReference>
<dbReference type="Pfam" id="PF13426">
    <property type="entry name" value="PAS_9"/>
    <property type="match status" value="1"/>
</dbReference>
<accession>A0A5C5WVR1</accession>
<dbReference type="InterPro" id="IPR000700">
    <property type="entry name" value="PAS-assoc_C"/>
</dbReference>
<dbReference type="EMBL" id="SJPI01000001">
    <property type="protein sequence ID" value="TWT53932.1"/>
    <property type="molecule type" value="Genomic_DNA"/>
</dbReference>
<dbReference type="GO" id="GO:0052621">
    <property type="term" value="F:diguanylate cyclase activity"/>
    <property type="evidence" value="ECO:0007669"/>
    <property type="project" value="UniProtKB-EC"/>
</dbReference>
<dbReference type="PROSITE" id="PS50887">
    <property type="entry name" value="GGDEF"/>
    <property type="match status" value="1"/>
</dbReference>
<dbReference type="InterPro" id="IPR029787">
    <property type="entry name" value="Nucleotide_cyclase"/>
</dbReference>
<dbReference type="PANTHER" id="PTHR45138:SF9">
    <property type="entry name" value="DIGUANYLATE CYCLASE DGCM-RELATED"/>
    <property type="match status" value="1"/>
</dbReference>
<proteinExistence type="predicted"/>
<dbReference type="EC" id="2.7.7.65" evidence="1"/>
<keyword evidence="7" id="KW-0808">Transferase</keyword>
<gene>
    <name evidence="7" type="primary">yedQ</name>
    <name evidence="7" type="ORF">Pla22_15660</name>
</gene>
<dbReference type="RefSeq" id="WP_146514061.1">
    <property type="nucleotide sequence ID" value="NZ_SJPI01000001.1"/>
</dbReference>
<dbReference type="CDD" id="cd01949">
    <property type="entry name" value="GGDEF"/>
    <property type="match status" value="1"/>
</dbReference>
<dbReference type="PANTHER" id="PTHR45138">
    <property type="entry name" value="REGULATORY COMPONENTS OF SENSORY TRANSDUCTION SYSTEM"/>
    <property type="match status" value="1"/>
</dbReference>
<dbReference type="GO" id="GO:0005886">
    <property type="term" value="C:plasma membrane"/>
    <property type="evidence" value="ECO:0007669"/>
    <property type="project" value="TreeGrafter"/>
</dbReference>
<feature type="domain" description="PAS" evidence="4">
    <location>
        <begin position="98"/>
        <end position="143"/>
    </location>
</feature>
<evidence type="ECO:0000313" key="8">
    <source>
        <dbReference type="Proteomes" id="UP000316598"/>
    </source>
</evidence>